<dbReference type="Gene3D" id="2.60.34.10">
    <property type="entry name" value="Substrate Binding Domain Of DNAk, Chain A, domain 1"/>
    <property type="match status" value="1"/>
</dbReference>
<evidence type="ECO:0000256" key="1">
    <source>
        <dbReference type="ARBA" id="ARBA00007381"/>
    </source>
</evidence>
<dbReference type="GO" id="GO:0140662">
    <property type="term" value="F:ATP-dependent protein folding chaperone"/>
    <property type="evidence" value="ECO:0007669"/>
    <property type="project" value="InterPro"/>
</dbReference>
<dbReference type="GO" id="GO:0005524">
    <property type="term" value="F:ATP binding"/>
    <property type="evidence" value="ECO:0007669"/>
    <property type="project" value="UniProtKB-KW"/>
</dbReference>
<comment type="similarity">
    <text evidence="1">Belongs to the heat shock protein 70 family.</text>
</comment>
<gene>
    <name evidence="4" type="ORF">ONB1V03_LOCUS569</name>
</gene>
<dbReference type="OrthoDB" id="510472at2759"/>
<sequence length="129" mass="13964">MKENPIQKAAILNGIHAQKINALQVSDAMPCSLGVAEKDDKMCIIIRAQTKIPCSNSKLFKTVSDMQSELNVIVYEGEDYVASRNTKLCGFTISNIPPDSAGTQTVLVTLTINDEGMLSFLGKGLTEKT</sequence>
<evidence type="ECO:0000256" key="3">
    <source>
        <dbReference type="ARBA" id="ARBA00022840"/>
    </source>
</evidence>
<dbReference type="EMBL" id="OC914868">
    <property type="protein sequence ID" value="CAD7637029.1"/>
    <property type="molecule type" value="Genomic_DNA"/>
</dbReference>
<dbReference type="InterPro" id="IPR013126">
    <property type="entry name" value="Hsp_70_fam"/>
</dbReference>
<accession>A0A7R9LAI8</accession>
<dbReference type="InterPro" id="IPR029047">
    <property type="entry name" value="HSP70_peptide-bd_sf"/>
</dbReference>
<evidence type="ECO:0000313" key="5">
    <source>
        <dbReference type="Proteomes" id="UP000728032"/>
    </source>
</evidence>
<evidence type="ECO:0000256" key="2">
    <source>
        <dbReference type="ARBA" id="ARBA00022741"/>
    </source>
</evidence>
<proteinExistence type="inferred from homology"/>
<keyword evidence="5" id="KW-1185">Reference proteome</keyword>
<evidence type="ECO:0000313" key="4">
    <source>
        <dbReference type="EMBL" id="CAD7637029.1"/>
    </source>
</evidence>
<dbReference type="AlphaFoldDB" id="A0A7R9LAI8"/>
<protein>
    <submittedName>
        <fullName evidence="4">Uncharacterized protein</fullName>
    </submittedName>
</protein>
<keyword evidence="2" id="KW-0547">Nucleotide-binding</keyword>
<reference evidence="4" key="1">
    <citation type="submission" date="2020-11" db="EMBL/GenBank/DDBJ databases">
        <authorList>
            <person name="Tran Van P."/>
        </authorList>
    </citation>
    <scope>NUCLEOTIDE SEQUENCE</scope>
</reference>
<dbReference type="EMBL" id="CAJPVJ010000043">
    <property type="protein sequence ID" value="CAG2159429.1"/>
    <property type="molecule type" value="Genomic_DNA"/>
</dbReference>
<organism evidence="4">
    <name type="scientific">Oppiella nova</name>
    <dbReference type="NCBI Taxonomy" id="334625"/>
    <lineage>
        <taxon>Eukaryota</taxon>
        <taxon>Metazoa</taxon>
        <taxon>Ecdysozoa</taxon>
        <taxon>Arthropoda</taxon>
        <taxon>Chelicerata</taxon>
        <taxon>Arachnida</taxon>
        <taxon>Acari</taxon>
        <taxon>Acariformes</taxon>
        <taxon>Sarcoptiformes</taxon>
        <taxon>Oribatida</taxon>
        <taxon>Brachypylina</taxon>
        <taxon>Oppioidea</taxon>
        <taxon>Oppiidae</taxon>
        <taxon>Oppiella</taxon>
    </lineage>
</organism>
<keyword evidence="3" id="KW-0067">ATP-binding</keyword>
<dbReference type="SUPFAM" id="SSF100920">
    <property type="entry name" value="Heat shock protein 70kD (HSP70), peptide-binding domain"/>
    <property type="match status" value="1"/>
</dbReference>
<dbReference type="Pfam" id="PF00012">
    <property type="entry name" value="HSP70"/>
    <property type="match status" value="1"/>
</dbReference>
<dbReference type="PANTHER" id="PTHR19375">
    <property type="entry name" value="HEAT SHOCK PROTEIN 70KDA"/>
    <property type="match status" value="1"/>
</dbReference>
<name>A0A7R9LAI8_9ACAR</name>
<dbReference type="Proteomes" id="UP000728032">
    <property type="component" value="Unassembled WGS sequence"/>
</dbReference>